<reference evidence="2" key="2">
    <citation type="submission" date="2020-09" db="EMBL/GenBank/DDBJ databases">
        <authorList>
            <person name="Sun Q."/>
            <person name="Ohkuma M."/>
        </authorList>
    </citation>
    <scope>NUCLEOTIDE SEQUENCE</scope>
    <source>
        <strain evidence="2">JCM 4988</strain>
    </source>
</reference>
<gene>
    <name evidence="2" type="ORF">GCM10010387_15420</name>
</gene>
<comment type="caution">
    <text evidence="2">The sequence shown here is derived from an EMBL/GenBank/DDBJ whole genome shotgun (WGS) entry which is preliminary data.</text>
</comment>
<name>A0A918PUJ0_9ACTN</name>
<evidence type="ECO:0000313" key="3">
    <source>
        <dbReference type="Proteomes" id="UP000630936"/>
    </source>
</evidence>
<keyword evidence="3" id="KW-1185">Reference proteome</keyword>
<accession>A0A918PUJ0</accession>
<proteinExistence type="predicted"/>
<dbReference type="RefSeq" id="WP_190122167.1">
    <property type="nucleotide sequence ID" value="NZ_BMWG01000003.1"/>
</dbReference>
<sequence>MLAAAEAQIDQSAEDDKERARNRAKLYAPPKGWLAPGGRRSRPGAMTTAQAQALMQQLAAEDARVTGMRSS</sequence>
<evidence type="ECO:0000313" key="2">
    <source>
        <dbReference type="EMBL" id="GGZ23227.1"/>
    </source>
</evidence>
<protein>
    <submittedName>
        <fullName evidence="2">Uncharacterized protein</fullName>
    </submittedName>
</protein>
<evidence type="ECO:0000256" key="1">
    <source>
        <dbReference type="SAM" id="MobiDB-lite"/>
    </source>
</evidence>
<organism evidence="2 3">
    <name type="scientific">Streptomyces inusitatus</name>
    <dbReference type="NCBI Taxonomy" id="68221"/>
    <lineage>
        <taxon>Bacteria</taxon>
        <taxon>Bacillati</taxon>
        <taxon>Actinomycetota</taxon>
        <taxon>Actinomycetes</taxon>
        <taxon>Kitasatosporales</taxon>
        <taxon>Streptomycetaceae</taxon>
        <taxon>Streptomyces</taxon>
    </lineage>
</organism>
<reference evidence="2" key="1">
    <citation type="journal article" date="2014" name="Int. J. Syst. Evol. Microbiol.">
        <title>Complete genome sequence of Corynebacterium casei LMG S-19264T (=DSM 44701T), isolated from a smear-ripened cheese.</title>
        <authorList>
            <consortium name="US DOE Joint Genome Institute (JGI-PGF)"/>
            <person name="Walter F."/>
            <person name="Albersmeier A."/>
            <person name="Kalinowski J."/>
            <person name="Ruckert C."/>
        </authorList>
    </citation>
    <scope>NUCLEOTIDE SEQUENCE</scope>
    <source>
        <strain evidence="2">JCM 4988</strain>
    </source>
</reference>
<dbReference type="AlphaFoldDB" id="A0A918PUJ0"/>
<dbReference type="EMBL" id="BMWG01000003">
    <property type="protein sequence ID" value="GGZ23227.1"/>
    <property type="molecule type" value="Genomic_DNA"/>
</dbReference>
<dbReference type="Proteomes" id="UP000630936">
    <property type="component" value="Unassembled WGS sequence"/>
</dbReference>
<feature type="region of interest" description="Disordered" evidence="1">
    <location>
        <begin position="1"/>
        <end position="53"/>
    </location>
</feature>